<feature type="compositionally biased region" description="Basic and acidic residues" evidence="1">
    <location>
        <begin position="61"/>
        <end position="70"/>
    </location>
</feature>
<protein>
    <submittedName>
        <fullName evidence="2">Uncharacterized protein</fullName>
    </submittedName>
</protein>
<dbReference type="EMBL" id="LCAH01000008">
    <property type="protein sequence ID" value="KKR86795.1"/>
    <property type="molecule type" value="Genomic_DNA"/>
</dbReference>
<sequence length="70" mass="8332">MENLVRSFRKKPLVRDYTPLSRNSQPVLSYALHSKKSESFRPQEQRATPKSFRTGKTGKKEHKEKDKQKW</sequence>
<comment type="caution">
    <text evidence="2">The sequence shown here is derived from an EMBL/GenBank/DDBJ whole genome shotgun (WGS) entry which is preliminary data.</text>
</comment>
<feature type="region of interest" description="Disordered" evidence="1">
    <location>
        <begin position="35"/>
        <end position="70"/>
    </location>
</feature>
<organism evidence="2 3">
    <name type="scientific">Candidatus Uhrbacteria bacterium GW2011_GWC2_41_11</name>
    <dbReference type="NCBI Taxonomy" id="1618985"/>
    <lineage>
        <taxon>Bacteria</taxon>
        <taxon>Candidatus Uhriibacteriota</taxon>
    </lineage>
</organism>
<name>A0A0G0WQP7_9BACT</name>
<proteinExistence type="predicted"/>
<gene>
    <name evidence="2" type="ORF">UU35_C0008G0009</name>
</gene>
<reference evidence="2 3" key="1">
    <citation type="journal article" date="2015" name="Nature">
        <title>rRNA introns, odd ribosomes, and small enigmatic genomes across a large radiation of phyla.</title>
        <authorList>
            <person name="Brown C.T."/>
            <person name="Hug L.A."/>
            <person name="Thomas B.C."/>
            <person name="Sharon I."/>
            <person name="Castelle C.J."/>
            <person name="Singh A."/>
            <person name="Wilkins M.J."/>
            <person name="Williams K.H."/>
            <person name="Banfield J.F."/>
        </authorList>
    </citation>
    <scope>NUCLEOTIDE SEQUENCE [LARGE SCALE GENOMIC DNA]</scope>
</reference>
<accession>A0A0G0WQP7</accession>
<feature type="compositionally biased region" description="Basic and acidic residues" evidence="1">
    <location>
        <begin position="35"/>
        <end position="44"/>
    </location>
</feature>
<evidence type="ECO:0000313" key="2">
    <source>
        <dbReference type="EMBL" id="KKR86795.1"/>
    </source>
</evidence>
<dbReference type="AlphaFoldDB" id="A0A0G0WQP7"/>
<evidence type="ECO:0000313" key="3">
    <source>
        <dbReference type="Proteomes" id="UP000034616"/>
    </source>
</evidence>
<evidence type="ECO:0000256" key="1">
    <source>
        <dbReference type="SAM" id="MobiDB-lite"/>
    </source>
</evidence>
<dbReference type="Proteomes" id="UP000034616">
    <property type="component" value="Unassembled WGS sequence"/>
</dbReference>